<evidence type="ECO:0000313" key="6">
    <source>
        <dbReference type="Proteomes" id="UP000641803"/>
    </source>
</evidence>
<dbReference type="PANTHER" id="PTHR34580">
    <property type="match status" value="1"/>
</dbReference>
<protein>
    <submittedName>
        <fullName evidence="5">WYL domain-containing protein</fullName>
    </submittedName>
</protein>
<feature type="domain" description="WCX" evidence="4">
    <location>
        <begin position="241"/>
        <end position="312"/>
    </location>
</feature>
<feature type="region of interest" description="Disordered" evidence="1">
    <location>
        <begin position="316"/>
        <end position="346"/>
    </location>
</feature>
<evidence type="ECO:0000259" key="3">
    <source>
        <dbReference type="Pfam" id="PF19187"/>
    </source>
</evidence>
<dbReference type="RefSeq" id="WP_191796875.1">
    <property type="nucleotide sequence ID" value="NZ_JACSQQ010000026.1"/>
</dbReference>
<dbReference type="InterPro" id="IPR026881">
    <property type="entry name" value="WYL_dom"/>
</dbReference>
<evidence type="ECO:0000259" key="2">
    <source>
        <dbReference type="Pfam" id="PF13280"/>
    </source>
</evidence>
<feature type="compositionally biased region" description="Low complexity" evidence="1">
    <location>
        <begin position="324"/>
        <end position="338"/>
    </location>
</feature>
<gene>
    <name evidence="5" type="ORF">H9652_14460</name>
</gene>
<feature type="domain" description="WYL" evidence="2">
    <location>
        <begin position="148"/>
        <end position="215"/>
    </location>
</feature>
<name>A0ABR8RUY7_9CELL</name>
<dbReference type="InterPro" id="IPR057727">
    <property type="entry name" value="WCX_dom"/>
</dbReference>
<comment type="caution">
    <text evidence="5">The sequence shown here is derived from an EMBL/GenBank/DDBJ whole genome shotgun (WGS) entry which is preliminary data.</text>
</comment>
<dbReference type="Pfam" id="PF25583">
    <property type="entry name" value="WCX"/>
    <property type="match status" value="1"/>
</dbReference>
<dbReference type="Pfam" id="PF13280">
    <property type="entry name" value="WYL"/>
    <property type="match status" value="1"/>
</dbReference>
<dbReference type="Pfam" id="PF19187">
    <property type="entry name" value="HTH_PafC"/>
    <property type="match status" value="1"/>
</dbReference>
<proteinExistence type="predicted"/>
<reference evidence="5 6" key="1">
    <citation type="submission" date="2020-08" db="EMBL/GenBank/DDBJ databases">
        <title>A Genomic Blueprint of the Chicken Gut Microbiome.</title>
        <authorList>
            <person name="Gilroy R."/>
            <person name="Ravi A."/>
            <person name="Getino M."/>
            <person name="Pursley I."/>
            <person name="Horton D.L."/>
            <person name="Alikhan N.-F."/>
            <person name="Baker D."/>
            <person name="Gharbi K."/>
            <person name="Hall N."/>
            <person name="Watson M."/>
            <person name="Adriaenssens E.M."/>
            <person name="Foster-Nyarko E."/>
            <person name="Jarju S."/>
            <person name="Secka A."/>
            <person name="Antonio M."/>
            <person name="Oren A."/>
            <person name="Chaudhuri R."/>
            <person name="La Ragione R.M."/>
            <person name="Hildebrand F."/>
            <person name="Pallen M.J."/>
        </authorList>
    </citation>
    <scope>NUCLEOTIDE SEQUENCE [LARGE SCALE GENOMIC DNA]</scope>
    <source>
        <strain evidence="5 6">Sa4CUA1</strain>
    </source>
</reference>
<evidence type="ECO:0000256" key="1">
    <source>
        <dbReference type="SAM" id="MobiDB-lite"/>
    </source>
</evidence>
<dbReference type="InterPro" id="IPR028349">
    <property type="entry name" value="PafC-like"/>
</dbReference>
<dbReference type="InterPro" id="IPR051534">
    <property type="entry name" value="CBASS_pafABC_assoc_protein"/>
</dbReference>
<sequence length="346" mass="36724">MAERADDRLVRLLGIVSYLDGAGGVPVEELATRFGVTTRQIVEDVDALWVSGTPGYWPDDLIDFDADSLERGVVRLTEARGMTRPLRLGTREAVALIAALRAMGETPAVRSDRARADVVASVLDKLTGATGEAAAALDVRLSPDGAPEVVAAVSSALANRHRLRVRYVTSSDVVSEREIDPVALHTQDAYSYLLAWCHRAQGQRTFRLDRLLAATELDVPTSDHDLPTEVDFTPTGDAPLATITFASPARWVAEQVPVEKVRNLPDGAFEVSLRVTNPVWLRRLLLEHARHVLAVAPQEVADDVAQAASAALAAYGAEGGGPYEPGDPSATAGTTGTTGPAGGPAN</sequence>
<evidence type="ECO:0000259" key="4">
    <source>
        <dbReference type="Pfam" id="PF25583"/>
    </source>
</evidence>
<keyword evidence="6" id="KW-1185">Reference proteome</keyword>
<dbReference type="PROSITE" id="PS52050">
    <property type="entry name" value="WYL"/>
    <property type="match status" value="1"/>
</dbReference>
<dbReference type="InterPro" id="IPR043839">
    <property type="entry name" value="PafC_HTH"/>
</dbReference>
<dbReference type="PIRSF" id="PIRSF016838">
    <property type="entry name" value="PafC"/>
    <property type="match status" value="1"/>
</dbReference>
<dbReference type="Proteomes" id="UP000641803">
    <property type="component" value="Unassembled WGS sequence"/>
</dbReference>
<accession>A0ABR8RUY7</accession>
<organism evidence="5 6">
    <name type="scientific">Oerskovia rustica</name>
    <dbReference type="NCBI Taxonomy" id="2762237"/>
    <lineage>
        <taxon>Bacteria</taxon>
        <taxon>Bacillati</taxon>
        <taxon>Actinomycetota</taxon>
        <taxon>Actinomycetes</taxon>
        <taxon>Micrococcales</taxon>
        <taxon>Cellulomonadaceae</taxon>
        <taxon>Oerskovia</taxon>
    </lineage>
</organism>
<dbReference type="PANTHER" id="PTHR34580:SF1">
    <property type="entry name" value="PROTEIN PAFC"/>
    <property type="match status" value="1"/>
</dbReference>
<evidence type="ECO:0000313" key="5">
    <source>
        <dbReference type="EMBL" id="MBD7951604.1"/>
    </source>
</evidence>
<dbReference type="EMBL" id="JACSQQ010000026">
    <property type="protein sequence ID" value="MBD7951604.1"/>
    <property type="molecule type" value="Genomic_DNA"/>
</dbReference>
<feature type="domain" description="PafC HTH" evidence="3">
    <location>
        <begin position="7"/>
        <end position="127"/>
    </location>
</feature>